<dbReference type="Proteomes" id="UP000727056">
    <property type="component" value="Unassembled WGS sequence"/>
</dbReference>
<sequence length="144" mass="14776">MSWDVLLTPPTDGTASPGEAPAARATPARGAAALGSVAEVGAAIRAAVPAVDLTDPTWGSLVGPQWSMELAVGAADPVPAVLLHVRGTGDDAVAFVHRLAAALGCRPVEAGDGRPVPEGEAGVERWRAYQRDRENARPRGRVTV</sequence>
<dbReference type="EMBL" id="JAAVJC010000270">
    <property type="protein sequence ID" value="NJQ17264.1"/>
    <property type="molecule type" value="Genomic_DNA"/>
</dbReference>
<protein>
    <submittedName>
        <fullName evidence="2">Uncharacterized protein</fullName>
    </submittedName>
</protein>
<comment type="caution">
    <text evidence="2">The sequence shown here is derived from an EMBL/GenBank/DDBJ whole genome shotgun (WGS) entry which is preliminary data.</text>
</comment>
<name>A0ABX1CDU3_9ACTN</name>
<evidence type="ECO:0000313" key="2">
    <source>
        <dbReference type="EMBL" id="NJQ17264.1"/>
    </source>
</evidence>
<accession>A0ABX1CDU3</accession>
<proteinExistence type="predicted"/>
<feature type="region of interest" description="Disordered" evidence="1">
    <location>
        <begin position="1"/>
        <end position="24"/>
    </location>
</feature>
<evidence type="ECO:0000256" key="1">
    <source>
        <dbReference type="SAM" id="MobiDB-lite"/>
    </source>
</evidence>
<organism evidence="2 3">
    <name type="scientific">Streptomyces bohaiensis</name>
    <dbReference type="NCBI Taxonomy" id="1431344"/>
    <lineage>
        <taxon>Bacteria</taxon>
        <taxon>Bacillati</taxon>
        <taxon>Actinomycetota</taxon>
        <taxon>Actinomycetes</taxon>
        <taxon>Kitasatosporales</taxon>
        <taxon>Streptomycetaceae</taxon>
        <taxon>Streptomyces</taxon>
    </lineage>
</organism>
<reference evidence="2 3" key="1">
    <citation type="submission" date="2020-03" db="EMBL/GenBank/DDBJ databases">
        <title>Draft genome of Streptomyces sp. ventii, isolated from the Axial Seamount in the Pacific Ocean, and resequencing of the two type strains Streptomyces lonarensis strain NCL 716 and Streptomyces bohaiensis strain 11A07.</title>
        <authorList>
            <person name="Loughran R.M."/>
            <person name="Pfannmuller K.M."/>
            <person name="Wasson B.J."/>
            <person name="Deadmond M.C."/>
            <person name="Paddock B.E."/>
            <person name="Koyack M.J."/>
            <person name="Gallegos D.A."/>
            <person name="Mitchell E.A."/>
            <person name="Ushijima B."/>
            <person name="Saw J.H."/>
            <person name="Mcphail K.L."/>
            <person name="Videau P."/>
        </authorList>
    </citation>
    <scope>NUCLEOTIDE SEQUENCE [LARGE SCALE GENOMIC DNA]</scope>
    <source>
        <strain evidence="2 3">11A07</strain>
    </source>
</reference>
<dbReference type="RefSeq" id="WP_168089944.1">
    <property type="nucleotide sequence ID" value="NZ_JAAVJC010000270.1"/>
</dbReference>
<evidence type="ECO:0000313" key="3">
    <source>
        <dbReference type="Proteomes" id="UP000727056"/>
    </source>
</evidence>
<gene>
    <name evidence="2" type="ORF">HCN52_20545</name>
</gene>
<keyword evidence="3" id="KW-1185">Reference proteome</keyword>